<name>V9FBT7_PHYNI</name>
<dbReference type="EMBL" id="ANIZ01001185">
    <property type="protein sequence ID" value="ETI48895.1"/>
    <property type="molecule type" value="Genomic_DNA"/>
</dbReference>
<feature type="domain" description="DDE Tnp4" evidence="3">
    <location>
        <begin position="203"/>
        <end position="372"/>
    </location>
</feature>
<accession>V9FBT7</accession>
<organism evidence="4 5">
    <name type="scientific">Phytophthora nicotianae P1569</name>
    <dbReference type="NCBI Taxonomy" id="1317065"/>
    <lineage>
        <taxon>Eukaryota</taxon>
        <taxon>Sar</taxon>
        <taxon>Stramenopiles</taxon>
        <taxon>Oomycota</taxon>
        <taxon>Peronosporomycetes</taxon>
        <taxon>Peronosporales</taxon>
        <taxon>Peronosporaceae</taxon>
        <taxon>Phytophthora</taxon>
    </lineage>
</organism>
<keyword evidence="2" id="KW-0479">Metal-binding</keyword>
<dbReference type="HOGENOM" id="CLU_035877_0_0_1"/>
<keyword evidence="5" id="KW-1185">Reference proteome</keyword>
<dbReference type="AlphaFoldDB" id="V9FBT7"/>
<evidence type="ECO:0000313" key="4">
    <source>
        <dbReference type="EMBL" id="ETI48895.1"/>
    </source>
</evidence>
<reference evidence="4 5" key="1">
    <citation type="submission" date="2013-11" db="EMBL/GenBank/DDBJ databases">
        <title>The Genome Sequence of Phytophthora parasitica P1569.</title>
        <authorList>
            <consortium name="The Broad Institute Genomics Platform"/>
            <person name="Russ C."/>
            <person name="Tyler B."/>
            <person name="Panabieres F."/>
            <person name="Shan W."/>
            <person name="Tripathy S."/>
            <person name="Grunwald N."/>
            <person name="Machado M."/>
            <person name="Johnson C.S."/>
            <person name="Arredondo F."/>
            <person name="Hong C."/>
            <person name="Coffey M."/>
            <person name="Young S.K."/>
            <person name="Zeng Q."/>
            <person name="Gargeya S."/>
            <person name="Fitzgerald M."/>
            <person name="Abouelleil A."/>
            <person name="Alvarado L."/>
            <person name="Chapman S.B."/>
            <person name="Gainer-Dewar J."/>
            <person name="Goldberg J."/>
            <person name="Griggs A."/>
            <person name="Gujja S."/>
            <person name="Hansen M."/>
            <person name="Howarth C."/>
            <person name="Imamovic A."/>
            <person name="Ireland A."/>
            <person name="Larimer J."/>
            <person name="McCowan C."/>
            <person name="Murphy C."/>
            <person name="Pearson M."/>
            <person name="Poon T.W."/>
            <person name="Priest M."/>
            <person name="Roberts A."/>
            <person name="Saif S."/>
            <person name="Shea T."/>
            <person name="Sykes S."/>
            <person name="Wortman J."/>
            <person name="Nusbaum C."/>
            <person name="Birren B."/>
        </authorList>
    </citation>
    <scope>NUCLEOTIDE SEQUENCE [LARGE SCALE GENOMIC DNA]</scope>
    <source>
        <strain evidence="4 5">P1569</strain>
    </source>
</reference>
<comment type="caution">
    <text evidence="4">The sequence shown here is derived from an EMBL/GenBank/DDBJ whole genome shotgun (WGS) entry which is preliminary data.</text>
</comment>
<dbReference type="Proteomes" id="UP000018721">
    <property type="component" value="Unassembled WGS sequence"/>
</dbReference>
<evidence type="ECO:0000259" key="3">
    <source>
        <dbReference type="Pfam" id="PF13359"/>
    </source>
</evidence>
<comment type="cofactor">
    <cofactor evidence="1">
        <name>a divalent metal cation</name>
        <dbReference type="ChEBI" id="CHEBI:60240"/>
    </cofactor>
</comment>
<dbReference type="Pfam" id="PF13359">
    <property type="entry name" value="DDE_Tnp_4"/>
    <property type="match status" value="1"/>
</dbReference>
<gene>
    <name evidence="4" type="ORF">F443_07132</name>
</gene>
<evidence type="ECO:0000256" key="2">
    <source>
        <dbReference type="ARBA" id="ARBA00022723"/>
    </source>
</evidence>
<proteinExistence type="predicted"/>
<protein>
    <recommendedName>
        <fullName evidence="3">DDE Tnp4 domain-containing protein</fullName>
    </recommendedName>
</protein>
<evidence type="ECO:0000313" key="5">
    <source>
        <dbReference type="Proteomes" id="UP000018721"/>
    </source>
</evidence>
<dbReference type="PANTHER" id="PTHR23080">
    <property type="entry name" value="THAP DOMAIN PROTEIN"/>
    <property type="match status" value="1"/>
</dbReference>
<dbReference type="eggNOG" id="ENOG502RYHR">
    <property type="taxonomic scope" value="Eukaryota"/>
</dbReference>
<dbReference type="GO" id="GO:0046872">
    <property type="term" value="F:metal ion binding"/>
    <property type="evidence" value="ECO:0007669"/>
    <property type="project" value="UniProtKB-KW"/>
</dbReference>
<dbReference type="InterPro" id="IPR027806">
    <property type="entry name" value="HARBI1_dom"/>
</dbReference>
<evidence type="ECO:0000256" key="1">
    <source>
        <dbReference type="ARBA" id="ARBA00001968"/>
    </source>
</evidence>
<sequence length="450" mass="51851">MVRSQDRQDRAAETLNEADFRASTAELFQREERRKAKVAQIVVPSRRDDNDKGDNSGVGTLPSVFDFCLQAKGPDGVLKLTNFTPEEFDHVWAAAYPHLQGKWNVGRGKKCRYAARDVFFMTLSLLKHLGKWDTVARVFRIPPSTFQKMIRKFMDILSPILYEMYVEKANDQWTLGKIVRSGHAFKYFPYARYATDVTFQHANKPSGNMSEILRCYSGKHHLYGYKVEVSVLPNGVAINCTEHTGGSTHDAEIFRRNAAFHSRALHKHSSDANVRDEGKLQDKYPKEWAVLVDKGYQGMAREYRAIHPIKSGRLQPLSLEDASFNDELAHDRVIVENFFGRLKSLWGICSDKWKFDETSYDLYFRACVALTNVNIRLRPLRNDDGDDNTKYDTRLRKIGASTLEKQTRKRKRYQANRQARLRTAYRRRTSLSCSIFMGAEEDCSDDDTQL</sequence>